<dbReference type="PANTHER" id="PTHR11895">
    <property type="entry name" value="TRANSAMIDASE"/>
    <property type="match status" value="1"/>
</dbReference>
<dbReference type="GO" id="GO:0003824">
    <property type="term" value="F:catalytic activity"/>
    <property type="evidence" value="ECO:0007669"/>
    <property type="project" value="InterPro"/>
</dbReference>
<dbReference type="Pfam" id="PF01425">
    <property type="entry name" value="Amidase"/>
    <property type="match status" value="1"/>
</dbReference>
<evidence type="ECO:0000313" key="7">
    <source>
        <dbReference type="Proteomes" id="UP001152797"/>
    </source>
</evidence>
<dbReference type="InterPro" id="IPR023631">
    <property type="entry name" value="Amidase_dom"/>
</dbReference>
<feature type="domain" description="Amidase" evidence="3">
    <location>
        <begin position="31"/>
        <end position="457"/>
    </location>
</feature>
<keyword evidence="2" id="KW-0175">Coiled coil</keyword>
<organism evidence="4">
    <name type="scientific">Cladocopium goreaui</name>
    <dbReference type="NCBI Taxonomy" id="2562237"/>
    <lineage>
        <taxon>Eukaryota</taxon>
        <taxon>Sar</taxon>
        <taxon>Alveolata</taxon>
        <taxon>Dinophyceae</taxon>
        <taxon>Suessiales</taxon>
        <taxon>Symbiodiniaceae</taxon>
        <taxon>Cladocopium</taxon>
    </lineage>
</organism>
<dbReference type="OrthoDB" id="421993at2759"/>
<protein>
    <submittedName>
        <fullName evidence="6">Glutamyl-tRNA(Gln) amidotransferase subunit A (Glu-ADT subunit A)</fullName>
    </submittedName>
</protein>
<name>A0A9P1GDF2_9DINO</name>
<evidence type="ECO:0000256" key="1">
    <source>
        <dbReference type="ARBA" id="ARBA00009199"/>
    </source>
</evidence>
<dbReference type="PROSITE" id="PS00571">
    <property type="entry name" value="AMIDASES"/>
    <property type="match status" value="1"/>
</dbReference>
<proteinExistence type="inferred from homology"/>
<keyword evidence="7" id="KW-1185">Reference proteome</keyword>
<dbReference type="AlphaFoldDB" id="A0A9P1GDF2"/>
<dbReference type="EMBL" id="CAMXCT020004680">
    <property type="protein sequence ID" value="CAL1163331.1"/>
    <property type="molecule type" value="Genomic_DNA"/>
</dbReference>
<dbReference type="EMBL" id="CAMXCT010004680">
    <property type="protein sequence ID" value="CAI4009956.1"/>
    <property type="molecule type" value="Genomic_DNA"/>
</dbReference>
<dbReference type="EMBL" id="CAMXCT030004680">
    <property type="protein sequence ID" value="CAL4797268.1"/>
    <property type="molecule type" value="Genomic_DNA"/>
</dbReference>
<dbReference type="Gene3D" id="3.90.1300.10">
    <property type="entry name" value="Amidase signature (AS) domain"/>
    <property type="match status" value="1"/>
</dbReference>
<comment type="similarity">
    <text evidence="1">Belongs to the amidase family.</text>
</comment>
<reference evidence="5" key="2">
    <citation type="submission" date="2024-04" db="EMBL/GenBank/DDBJ databases">
        <authorList>
            <person name="Chen Y."/>
            <person name="Shah S."/>
            <person name="Dougan E. K."/>
            <person name="Thang M."/>
            <person name="Chan C."/>
        </authorList>
    </citation>
    <scope>NUCLEOTIDE SEQUENCE [LARGE SCALE GENOMIC DNA]</scope>
</reference>
<dbReference type="InterPro" id="IPR020556">
    <property type="entry name" value="Amidase_CS"/>
</dbReference>
<sequence>MESLHLLEAHEIVAMLKAGSVSPLQLIDVVEQRISATEALVHASPITCFDRAREKAWEIMRNCGEKSRGFLHGLPILIKDTHAVAGVRFTEGSLLYAERVSDASAALVEQLEANGAIIVGKTNVPEFCAGSQSFNSIFPTTVSPWDLRTTSGGSSGGSAAALASYQCWLATGTDLGGSVRQPAAHCGVVGFRVSPGRTPANGFGPLLGLHSISGPMARSVRDVALFLDAMESNVGWEHLEPHSSSEETFEAAAILGASQGIEGLGLKVGFSTVGCHYSAELEALCRKAAWLLNNHQEPLVVGDDLVDFPLAQQTFKALRAEQLAEKYGELLDPATRALVKPELQWNILQGQRPDSHRQAEIARGDLKQLQSQVLEMFKLLDILCVPATIDAAFDAEVRYPSKLNDQSFPNYLGQLLPTATVSVLLCPALALPCGILEDGRPVALQLVAPYGADALLLRAAAALEQRLALPKGCEVPRRGTVELRTEGPRSALEVMTSGKASVEELRSAIASVEAVLDEARRELDRKQLRERRAAFEHLYHAIDKADEDLLEQAIQQAQAADVDDEDILKAQNKLLELQMMTPEERAARAARQRQSQQKKDAFQMATRANLLVSWEIPKKNLQTL</sequence>
<evidence type="ECO:0000313" key="5">
    <source>
        <dbReference type="EMBL" id="CAL1163331.1"/>
    </source>
</evidence>
<dbReference type="Proteomes" id="UP001152797">
    <property type="component" value="Unassembled WGS sequence"/>
</dbReference>
<evidence type="ECO:0000313" key="6">
    <source>
        <dbReference type="EMBL" id="CAL4797268.1"/>
    </source>
</evidence>
<dbReference type="SUPFAM" id="SSF75304">
    <property type="entry name" value="Amidase signature (AS) enzymes"/>
    <property type="match status" value="1"/>
</dbReference>
<evidence type="ECO:0000256" key="2">
    <source>
        <dbReference type="SAM" id="Coils"/>
    </source>
</evidence>
<evidence type="ECO:0000259" key="3">
    <source>
        <dbReference type="Pfam" id="PF01425"/>
    </source>
</evidence>
<dbReference type="InterPro" id="IPR000120">
    <property type="entry name" value="Amidase"/>
</dbReference>
<comment type="caution">
    <text evidence="4">The sequence shown here is derived from an EMBL/GenBank/DDBJ whole genome shotgun (WGS) entry which is preliminary data.</text>
</comment>
<evidence type="ECO:0000313" key="4">
    <source>
        <dbReference type="EMBL" id="CAI4009956.1"/>
    </source>
</evidence>
<reference evidence="4" key="1">
    <citation type="submission" date="2022-10" db="EMBL/GenBank/DDBJ databases">
        <authorList>
            <person name="Chen Y."/>
            <person name="Dougan E. K."/>
            <person name="Chan C."/>
            <person name="Rhodes N."/>
            <person name="Thang M."/>
        </authorList>
    </citation>
    <scope>NUCLEOTIDE SEQUENCE</scope>
</reference>
<gene>
    <name evidence="4" type="ORF">C1SCF055_LOCUS35279</name>
</gene>
<accession>A0A9P1GDF2</accession>
<dbReference type="InterPro" id="IPR036928">
    <property type="entry name" value="AS_sf"/>
</dbReference>
<feature type="coiled-coil region" evidence="2">
    <location>
        <begin position="502"/>
        <end position="529"/>
    </location>
</feature>
<dbReference type="PANTHER" id="PTHR11895:SF76">
    <property type="entry name" value="INDOLEACETAMIDE HYDROLASE"/>
    <property type="match status" value="1"/>
</dbReference>